<keyword evidence="1" id="KW-0812">Transmembrane</keyword>
<dbReference type="Proteomes" id="UP001159641">
    <property type="component" value="Unassembled WGS sequence"/>
</dbReference>
<protein>
    <recommendedName>
        <fullName evidence="4">Secreted protein</fullName>
    </recommendedName>
</protein>
<keyword evidence="1" id="KW-1133">Transmembrane helix</keyword>
<gene>
    <name evidence="2" type="ORF">J1605_012746</name>
</gene>
<proteinExistence type="predicted"/>
<evidence type="ECO:0000256" key="1">
    <source>
        <dbReference type="SAM" id="Phobius"/>
    </source>
</evidence>
<evidence type="ECO:0008006" key="4">
    <source>
        <dbReference type="Google" id="ProtNLM"/>
    </source>
</evidence>
<feature type="transmembrane region" description="Helical" evidence="1">
    <location>
        <begin position="6"/>
        <end position="28"/>
    </location>
</feature>
<comment type="caution">
    <text evidence="2">The sequence shown here is derived from an EMBL/GenBank/DDBJ whole genome shotgun (WGS) entry which is preliminary data.</text>
</comment>
<dbReference type="AlphaFoldDB" id="A0AB34GLK2"/>
<keyword evidence="3" id="KW-1185">Reference proteome</keyword>
<dbReference type="EMBL" id="JAIQCJ010002228">
    <property type="protein sequence ID" value="KAJ8779284.1"/>
    <property type="molecule type" value="Genomic_DNA"/>
</dbReference>
<keyword evidence="1" id="KW-0472">Membrane</keyword>
<reference evidence="2 3" key="1">
    <citation type="submission" date="2022-11" db="EMBL/GenBank/DDBJ databases">
        <title>Whole genome sequence of Eschrichtius robustus ER-17-0199.</title>
        <authorList>
            <person name="Bruniche-Olsen A."/>
            <person name="Black A.N."/>
            <person name="Fields C.J."/>
            <person name="Walden K."/>
            <person name="Dewoody J.A."/>
        </authorList>
    </citation>
    <scope>NUCLEOTIDE SEQUENCE [LARGE SCALE GENOMIC DNA]</scope>
    <source>
        <strain evidence="2">ER-17-0199</strain>
        <tissue evidence="2">Blubber</tissue>
    </source>
</reference>
<accession>A0AB34GLK2</accession>
<sequence>MRLFSSLFGFYFCSSFVGSLLVFSAASHDGGRRRRPRRHLVHTLAPTTALGAVHPFFAEQQKNMPDFKLRFGTYRHSAESWPLRRHLHFPLSTVPAA</sequence>
<organism evidence="2 3">
    <name type="scientific">Eschrichtius robustus</name>
    <name type="common">California gray whale</name>
    <name type="synonym">Eschrichtius gibbosus</name>
    <dbReference type="NCBI Taxonomy" id="9764"/>
    <lineage>
        <taxon>Eukaryota</taxon>
        <taxon>Metazoa</taxon>
        <taxon>Chordata</taxon>
        <taxon>Craniata</taxon>
        <taxon>Vertebrata</taxon>
        <taxon>Euteleostomi</taxon>
        <taxon>Mammalia</taxon>
        <taxon>Eutheria</taxon>
        <taxon>Laurasiatheria</taxon>
        <taxon>Artiodactyla</taxon>
        <taxon>Whippomorpha</taxon>
        <taxon>Cetacea</taxon>
        <taxon>Mysticeti</taxon>
        <taxon>Eschrichtiidae</taxon>
        <taxon>Eschrichtius</taxon>
    </lineage>
</organism>
<evidence type="ECO:0000313" key="2">
    <source>
        <dbReference type="EMBL" id="KAJ8779284.1"/>
    </source>
</evidence>
<name>A0AB34GLK2_ESCRO</name>
<evidence type="ECO:0000313" key="3">
    <source>
        <dbReference type="Proteomes" id="UP001159641"/>
    </source>
</evidence>